<proteinExistence type="predicted"/>
<dbReference type="InterPro" id="IPR036047">
    <property type="entry name" value="F-box-like_dom_sf"/>
</dbReference>
<dbReference type="AlphaFoldDB" id="A0A0M3HFC9"/>
<sequence>MPLTANYPLRGGYPFDTEYGNREVHPHQRQFFKANNASSNVEVMFQADIFSDSILMTIFKYMHPVDLINGVSGVSRRWNKLANVPSNYTNVRVIIDEDSVTTGSAKAFLQRGSNYIRKLCLDYAKNISPGCFSHILPKCMPNVTLLDISFIADFDTNVDALIRCFPNVEILRMESFESVCMPL</sequence>
<protein>
    <submittedName>
        <fullName evidence="3">F-box domain-containing protein</fullName>
    </submittedName>
</protein>
<feature type="domain" description="F-box" evidence="1">
    <location>
        <begin position="53"/>
        <end position="91"/>
    </location>
</feature>
<dbReference type="CDD" id="cd09917">
    <property type="entry name" value="F-box_SF"/>
    <property type="match status" value="1"/>
</dbReference>
<dbReference type="InterPro" id="IPR001810">
    <property type="entry name" value="F-box_dom"/>
</dbReference>
<evidence type="ECO:0000259" key="1">
    <source>
        <dbReference type="Pfam" id="PF12937"/>
    </source>
</evidence>
<evidence type="ECO:0000313" key="3">
    <source>
        <dbReference type="WBParaSite" id="ALUE_0000022401-mRNA-1"/>
    </source>
</evidence>
<reference evidence="3" key="1">
    <citation type="submission" date="2017-02" db="UniProtKB">
        <authorList>
            <consortium name="WormBaseParasite"/>
        </authorList>
    </citation>
    <scope>IDENTIFICATION</scope>
</reference>
<organism evidence="2 3">
    <name type="scientific">Ascaris lumbricoides</name>
    <name type="common">Giant roundworm</name>
    <dbReference type="NCBI Taxonomy" id="6252"/>
    <lineage>
        <taxon>Eukaryota</taxon>
        <taxon>Metazoa</taxon>
        <taxon>Ecdysozoa</taxon>
        <taxon>Nematoda</taxon>
        <taxon>Chromadorea</taxon>
        <taxon>Rhabditida</taxon>
        <taxon>Spirurina</taxon>
        <taxon>Ascaridomorpha</taxon>
        <taxon>Ascaridoidea</taxon>
        <taxon>Ascarididae</taxon>
        <taxon>Ascaris</taxon>
    </lineage>
</organism>
<evidence type="ECO:0000313" key="2">
    <source>
        <dbReference type="Proteomes" id="UP000036681"/>
    </source>
</evidence>
<dbReference type="Pfam" id="PF12937">
    <property type="entry name" value="F-box-like"/>
    <property type="match status" value="1"/>
</dbReference>
<dbReference type="Gene3D" id="1.20.1280.50">
    <property type="match status" value="1"/>
</dbReference>
<dbReference type="SUPFAM" id="SSF81383">
    <property type="entry name" value="F-box domain"/>
    <property type="match status" value="1"/>
</dbReference>
<keyword evidence="2" id="KW-1185">Reference proteome</keyword>
<dbReference type="Proteomes" id="UP000036681">
    <property type="component" value="Unplaced"/>
</dbReference>
<dbReference type="WBParaSite" id="ALUE_0000022401-mRNA-1">
    <property type="protein sequence ID" value="ALUE_0000022401-mRNA-1"/>
    <property type="gene ID" value="ALUE_0000022401"/>
</dbReference>
<name>A0A0M3HFC9_ASCLU</name>
<accession>A0A0M3HFC9</accession>